<dbReference type="AlphaFoldDB" id="A0A1G4WXE4"/>
<dbReference type="KEGG" id="mflu:HZU40_29025"/>
<accession>A0A1G4WXE4</accession>
<organism evidence="5 6">
    <name type="scientific">Mycolicibacterium fluoranthenivorans</name>
    <dbReference type="NCBI Taxonomy" id="258505"/>
    <lineage>
        <taxon>Bacteria</taxon>
        <taxon>Bacillati</taxon>
        <taxon>Actinomycetota</taxon>
        <taxon>Actinomycetes</taxon>
        <taxon>Mycobacteriales</taxon>
        <taxon>Mycobacteriaceae</taxon>
        <taxon>Mycolicibacterium</taxon>
    </lineage>
</organism>
<dbReference type="Gene3D" id="1.10.357.10">
    <property type="entry name" value="Tetracycline Repressor, domain 2"/>
    <property type="match status" value="1"/>
</dbReference>
<evidence type="ECO:0000313" key="4">
    <source>
        <dbReference type="EMBL" id="QNJ92165.1"/>
    </source>
</evidence>
<dbReference type="Pfam" id="PF17928">
    <property type="entry name" value="TetR_C_22"/>
    <property type="match status" value="1"/>
</dbReference>
<protein>
    <submittedName>
        <fullName evidence="4">TetR/AcrR family transcriptional regulator</fullName>
    </submittedName>
    <submittedName>
        <fullName evidence="5">Transcriptional regulator, TetR family</fullName>
    </submittedName>
</protein>
<evidence type="ECO:0000313" key="6">
    <source>
        <dbReference type="Proteomes" id="UP000199707"/>
    </source>
</evidence>
<name>A0A1G4WXE4_9MYCO</name>
<dbReference type="InterPro" id="IPR009057">
    <property type="entry name" value="Homeodomain-like_sf"/>
</dbReference>
<dbReference type="InterPro" id="IPR001647">
    <property type="entry name" value="HTH_TetR"/>
</dbReference>
<dbReference type="Proteomes" id="UP000515498">
    <property type="component" value="Chromosome"/>
</dbReference>
<evidence type="ECO:0000259" key="3">
    <source>
        <dbReference type="PROSITE" id="PS50977"/>
    </source>
</evidence>
<dbReference type="GO" id="GO:0003677">
    <property type="term" value="F:DNA binding"/>
    <property type="evidence" value="ECO:0007669"/>
    <property type="project" value="UniProtKB-UniRule"/>
</dbReference>
<proteinExistence type="predicted"/>
<feature type="domain" description="HTH tetR-type" evidence="3">
    <location>
        <begin position="15"/>
        <end position="77"/>
    </location>
</feature>
<feature type="DNA-binding region" description="H-T-H motif" evidence="2">
    <location>
        <begin position="40"/>
        <end position="59"/>
    </location>
</feature>
<dbReference type="InterPro" id="IPR041674">
    <property type="entry name" value="TetR_C_22"/>
</dbReference>
<evidence type="ECO:0000256" key="1">
    <source>
        <dbReference type="ARBA" id="ARBA00023125"/>
    </source>
</evidence>
<dbReference type="Pfam" id="PF00440">
    <property type="entry name" value="TetR_N"/>
    <property type="match status" value="1"/>
</dbReference>
<dbReference type="RefSeq" id="WP_090363421.1">
    <property type="nucleotide sequence ID" value="NZ_CP059894.1"/>
</dbReference>
<evidence type="ECO:0000313" key="5">
    <source>
        <dbReference type="EMBL" id="SCX31755.1"/>
    </source>
</evidence>
<dbReference type="Proteomes" id="UP000199707">
    <property type="component" value="Unassembled WGS sequence"/>
</dbReference>
<evidence type="ECO:0000313" key="7">
    <source>
        <dbReference type="Proteomes" id="UP000515498"/>
    </source>
</evidence>
<dbReference type="STRING" id="1502745.SAMN02799620_05407"/>
<dbReference type="EMBL" id="FMUB01000014">
    <property type="protein sequence ID" value="SCX31755.1"/>
    <property type="molecule type" value="Genomic_DNA"/>
</dbReference>
<dbReference type="EMBL" id="CP059894">
    <property type="protein sequence ID" value="QNJ92165.1"/>
    <property type="molecule type" value="Genomic_DNA"/>
</dbReference>
<gene>
    <name evidence="4" type="ORF">HZU40_29025</name>
    <name evidence="5" type="ORF">SAMN02799620_05407</name>
</gene>
<reference evidence="4 7" key="3">
    <citation type="submission" date="2020-07" db="EMBL/GenBank/DDBJ databases">
        <title>Draft genome sequence of four isobutane-metabolizing strains capable of cometabolically degrading diverse ether contaminants.</title>
        <authorList>
            <person name="Chen W."/>
            <person name="Faulkner N."/>
            <person name="Smith C."/>
            <person name="Hyman M."/>
        </authorList>
    </citation>
    <scope>NUCLEOTIDE SEQUENCE [LARGE SCALE GENOMIC DNA]</scope>
    <source>
        <strain evidence="4 7">2A</strain>
    </source>
</reference>
<dbReference type="SUPFAM" id="SSF46689">
    <property type="entry name" value="Homeodomain-like"/>
    <property type="match status" value="1"/>
</dbReference>
<reference evidence="5" key="2">
    <citation type="submission" date="2016-10" db="EMBL/GenBank/DDBJ databases">
        <authorList>
            <person name="de Groot N.N."/>
        </authorList>
    </citation>
    <scope>NUCLEOTIDE SEQUENCE [LARGE SCALE GENOMIC DNA]</scope>
    <source>
        <strain evidence="5">UNC267MFSha1.1M11</strain>
    </source>
</reference>
<sequence length="202" mass="22919">MAETMRRLPAQRRSRETVQRILDAAESLLVTVGYERAVESPALLVEKSGVSKGAFYAYFTSPDMAMETLALDYMERSTAMADDFAAEDYGSWEEVTARAISTYSGYYRNPAVRELWLNGHLSPVAVAADERANLYIATKLWETLRRIEPERTTRLEVVHCAVAIEILDYLLRFAFRHEPDGNPQLIAESIVAMTEYLRTRIG</sequence>
<reference evidence="6" key="1">
    <citation type="submission" date="2016-10" db="EMBL/GenBank/DDBJ databases">
        <authorList>
            <person name="Varghese N."/>
            <person name="Submissions S."/>
        </authorList>
    </citation>
    <scope>NUCLEOTIDE SEQUENCE [LARGE SCALE GENOMIC DNA]</scope>
    <source>
        <strain evidence="6">UNC267MFSha1.1M11</strain>
    </source>
</reference>
<dbReference type="PROSITE" id="PS50977">
    <property type="entry name" value="HTH_TETR_2"/>
    <property type="match status" value="1"/>
</dbReference>
<evidence type="ECO:0000256" key="2">
    <source>
        <dbReference type="PROSITE-ProRule" id="PRU00335"/>
    </source>
</evidence>
<keyword evidence="1 2" id="KW-0238">DNA-binding</keyword>